<protein>
    <recommendedName>
        <fullName evidence="3">Lipopolysaccharide assembly protein A domain-containing protein</fullName>
    </recommendedName>
</protein>
<evidence type="ECO:0000313" key="2">
    <source>
        <dbReference type="EMBL" id="SVC31639.1"/>
    </source>
</evidence>
<proteinExistence type="predicted"/>
<dbReference type="AlphaFoldDB" id="A0A382L4T1"/>
<keyword evidence="1" id="KW-0472">Membrane</keyword>
<keyword evidence="1" id="KW-1133">Transmembrane helix</keyword>
<organism evidence="2">
    <name type="scientific">marine metagenome</name>
    <dbReference type="NCBI Taxonomy" id="408172"/>
    <lineage>
        <taxon>unclassified sequences</taxon>
        <taxon>metagenomes</taxon>
        <taxon>ecological metagenomes</taxon>
    </lineage>
</organism>
<dbReference type="EMBL" id="UINC01084730">
    <property type="protein sequence ID" value="SVC31639.1"/>
    <property type="molecule type" value="Genomic_DNA"/>
</dbReference>
<name>A0A382L4T1_9ZZZZ</name>
<reference evidence="2" key="1">
    <citation type="submission" date="2018-05" db="EMBL/GenBank/DDBJ databases">
        <authorList>
            <person name="Lanie J.A."/>
            <person name="Ng W.-L."/>
            <person name="Kazmierczak K.M."/>
            <person name="Andrzejewski T.M."/>
            <person name="Davidsen T.M."/>
            <person name="Wayne K.J."/>
            <person name="Tettelin H."/>
            <person name="Glass J.I."/>
            <person name="Rusch D."/>
            <person name="Podicherti R."/>
            <person name="Tsui H.-C.T."/>
            <person name="Winkler M.E."/>
        </authorList>
    </citation>
    <scope>NUCLEOTIDE SEQUENCE</scope>
</reference>
<gene>
    <name evidence="2" type="ORF">METZ01_LOCUS284493</name>
</gene>
<feature type="non-terminal residue" evidence="2">
    <location>
        <position position="58"/>
    </location>
</feature>
<sequence>MIGIVVFAVSNRDLVELKLFPFPFLLETPVYLALISALAIGMVVGVVVGYVPKLGVRL</sequence>
<evidence type="ECO:0008006" key="3">
    <source>
        <dbReference type="Google" id="ProtNLM"/>
    </source>
</evidence>
<evidence type="ECO:0000256" key="1">
    <source>
        <dbReference type="SAM" id="Phobius"/>
    </source>
</evidence>
<keyword evidence="1" id="KW-0812">Transmembrane</keyword>
<accession>A0A382L4T1</accession>
<feature type="transmembrane region" description="Helical" evidence="1">
    <location>
        <begin position="30"/>
        <end position="51"/>
    </location>
</feature>